<accession>A0ABQ6JYH9</accession>
<comment type="caution">
    <text evidence="2">The sequence shown here is derived from an EMBL/GenBank/DDBJ whole genome shotgun (WGS) entry which is preliminary data.</text>
</comment>
<evidence type="ECO:0000313" key="2">
    <source>
        <dbReference type="EMBL" id="GMA91757.1"/>
    </source>
</evidence>
<sequence length="218" mass="22587">MTLSQTAHFVNGDDSLIRWQTATSPFGPWTELAGVSGPELSIPASLALHGLLLRPVVSVSGVELVGAFANVYVFAAEPALVEQTDAETVAANTALTLIQGAHLDGSTLVVDVPSGDPFGGHTWFHGTGYSTPTSLGWSRVVGGQLRFDVSSLAPGQHLLLLRLPRLNGSGLALSDAVSFTIPAAVQPAADDPQLAATGPDEGRHPGRSVRSPWACCCS</sequence>
<protein>
    <submittedName>
        <fullName evidence="2">Uncharacterized protein</fullName>
    </submittedName>
</protein>
<dbReference type="Proteomes" id="UP001157069">
    <property type="component" value="Unassembled WGS sequence"/>
</dbReference>
<gene>
    <name evidence="2" type="ORF">GCM10025869_22860</name>
</gene>
<evidence type="ECO:0000256" key="1">
    <source>
        <dbReference type="SAM" id="MobiDB-lite"/>
    </source>
</evidence>
<dbReference type="EMBL" id="BSVA01000001">
    <property type="protein sequence ID" value="GMA91757.1"/>
    <property type="molecule type" value="Genomic_DNA"/>
</dbReference>
<proteinExistence type="predicted"/>
<keyword evidence="3" id="KW-1185">Reference proteome</keyword>
<feature type="region of interest" description="Disordered" evidence="1">
    <location>
        <begin position="191"/>
        <end position="210"/>
    </location>
</feature>
<evidence type="ECO:0000313" key="3">
    <source>
        <dbReference type="Proteomes" id="UP001157069"/>
    </source>
</evidence>
<organism evidence="2 3">
    <name type="scientific">Homoserinibacter gongjuensis</name>
    <dbReference type="NCBI Taxonomy" id="1162968"/>
    <lineage>
        <taxon>Bacteria</taxon>
        <taxon>Bacillati</taxon>
        <taxon>Actinomycetota</taxon>
        <taxon>Actinomycetes</taxon>
        <taxon>Micrococcales</taxon>
        <taxon>Microbacteriaceae</taxon>
        <taxon>Homoserinibacter</taxon>
    </lineage>
</organism>
<reference evidence="3" key="1">
    <citation type="journal article" date="2019" name="Int. J. Syst. Evol. Microbiol.">
        <title>The Global Catalogue of Microorganisms (GCM) 10K type strain sequencing project: providing services to taxonomists for standard genome sequencing and annotation.</title>
        <authorList>
            <consortium name="The Broad Institute Genomics Platform"/>
            <consortium name="The Broad Institute Genome Sequencing Center for Infectious Disease"/>
            <person name="Wu L."/>
            <person name="Ma J."/>
        </authorList>
    </citation>
    <scope>NUCLEOTIDE SEQUENCE [LARGE SCALE GENOMIC DNA]</scope>
    <source>
        <strain evidence="3">NBRC 108755</strain>
    </source>
</reference>
<name>A0ABQ6JYH9_9MICO</name>
<dbReference type="RefSeq" id="WP_284300257.1">
    <property type="nucleotide sequence ID" value="NZ_BSVA01000001.1"/>
</dbReference>